<evidence type="ECO:0000313" key="2">
    <source>
        <dbReference type="EMBL" id="EEC13086.1"/>
    </source>
</evidence>
<dbReference type="VEuPathDB" id="VectorBase:ISCW009380"/>
<evidence type="ECO:0000256" key="1">
    <source>
        <dbReference type="SAM" id="MobiDB-lite"/>
    </source>
</evidence>
<dbReference type="HOGENOM" id="CLU_2099560_0_0_1"/>
<dbReference type="EnsemblMetazoa" id="ISCW009380-RA">
    <property type="protein sequence ID" value="ISCW009380-PA"/>
    <property type="gene ID" value="ISCW009380"/>
</dbReference>
<feature type="compositionally biased region" description="Low complexity" evidence="1">
    <location>
        <begin position="41"/>
        <end position="55"/>
    </location>
</feature>
<dbReference type="EMBL" id="ABJB010115392">
    <property type="status" value="NOT_ANNOTATED_CDS"/>
    <property type="molecule type" value="Genomic_DNA"/>
</dbReference>
<accession>B7Q2L4</accession>
<dbReference type="EMBL" id="ABJB010303289">
    <property type="status" value="NOT_ANNOTATED_CDS"/>
    <property type="molecule type" value="Genomic_DNA"/>
</dbReference>
<evidence type="ECO:0000313" key="4">
    <source>
        <dbReference type="Proteomes" id="UP000001555"/>
    </source>
</evidence>
<dbReference type="EMBL" id="DS844880">
    <property type="protein sequence ID" value="EEC13086.1"/>
    <property type="molecule type" value="Genomic_DNA"/>
</dbReference>
<dbReference type="AlphaFoldDB" id="B7Q2L4"/>
<dbReference type="PaxDb" id="6945-B7Q2L4"/>
<gene>
    <name evidence="2" type="ORF">IscW_ISCW009380</name>
</gene>
<name>B7Q2L4_IXOSC</name>
<feature type="region of interest" description="Disordered" evidence="1">
    <location>
        <begin position="88"/>
        <end position="116"/>
    </location>
</feature>
<reference evidence="2 4" key="1">
    <citation type="submission" date="2008-03" db="EMBL/GenBank/DDBJ databases">
        <title>Annotation of Ixodes scapularis.</title>
        <authorList>
            <consortium name="Ixodes scapularis Genome Project Consortium"/>
            <person name="Caler E."/>
            <person name="Hannick L.I."/>
            <person name="Bidwell S."/>
            <person name="Joardar V."/>
            <person name="Thiagarajan M."/>
            <person name="Amedeo P."/>
            <person name="Galinsky K.J."/>
            <person name="Schobel S."/>
            <person name="Inman J."/>
            <person name="Hostetler J."/>
            <person name="Miller J."/>
            <person name="Hammond M."/>
            <person name="Megy K."/>
            <person name="Lawson D."/>
            <person name="Kodira C."/>
            <person name="Sutton G."/>
            <person name="Meyer J."/>
            <person name="Hill C.A."/>
            <person name="Birren B."/>
            <person name="Nene V."/>
            <person name="Collins F."/>
            <person name="Alarcon-Chaidez F."/>
            <person name="Wikel S."/>
            <person name="Strausberg R."/>
        </authorList>
    </citation>
    <scope>NUCLEOTIDE SEQUENCE [LARGE SCALE GENOMIC DNA]</scope>
    <source>
        <strain evidence="4">Wikel</strain>
        <strain evidence="2">Wikel colony</strain>
    </source>
</reference>
<dbReference type="InParanoid" id="B7Q2L4"/>
<dbReference type="VEuPathDB" id="VectorBase:ISCI009380"/>
<sequence length="116" mass="12592">MLAGARVSIREFVEPLHLRDLPVENHNNRAAGEGRLEKSSLLAGGLTPAGAGLLAPRHHHREASNGFGRRAPRGKRDFVGGLFARQEGAARRRQKRLLFRKGGASTRGTHLDFPGA</sequence>
<feature type="region of interest" description="Disordered" evidence="1">
    <location>
        <begin position="41"/>
        <end position="75"/>
    </location>
</feature>
<dbReference type="Proteomes" id="UP000001555">
    <property type="component" value="Unassembled WGS sequence"/>
</dbReference>
<reference evidence="3" key="2">
    <citation type="submission" date="2020-05" db="UniProtKB">
        <authorList>
            <consortium name="EnsemblMetazoa"/>
        </authorList>
    </citation>
    <scope>IDENTIFICATION</scope>
    <source>
        <strain evidence="3">wikel</strain>
    </source>
</reference>
<dbReference type="EMBL" id="ABJB010859837">
    <property type="status" value="NOT_ANNOTATED_CDS"/>
    <property type="molecule type" value="Genomic_DNA"/>
</dbReference>
<dbReference type="EMBL" id="ABJB010640220">
    <property type="status" value="NOT_ANNOTATED_CDS"/>
    <property type="molecule type" value="Genomic_DNA"/>
</dbReference>
<protein>
    <submittedName>
        <fullName evidence="2 3">Uncharacterized protein</fullName>
    </submittedName>
</protein>
<keyword evidence="4" id="KW-1185">Reference proteome</keyword>
<evidence type="ECO:0000313" key="3">
    <source>
        <dbReference type="EnsemblMetazoa" id="ISCW009380-PA"/>
    </source>
</evidence>
<proteinExistence type="predicted"/>
<organism>
    <name type="scientific">Ixodes scapularis</name>
    <name type="common">Black-legged tick</name>
    <name type="synonym">Deer tick</name>
    <dbReference type="NCBI Taxonomy" id="6945"/>
    <lineage>
        <taxon>Eukaryota</taxon>
        <taxon>Metazoa</taxon>
        <taxon>Ecdysozoa</taxon>
        <taxon>Arthropoda</taxon>
        <taxon>Chelicerata</taxon>
        <taxon>Arachnida</taxon>
        <taxon>Acari</taxon>
        <taxon>Parasitiformes</taxon>
        <taxon>Ixodida</taxon>
        <taxon>Ixodoidea</taxon>
        <taxon>Ixodidae</taxon>
        <taxon>Ixodinae</taxon>
        <taxon>Ixodes</taxon>
    </lineage>
</organism>